<dbReference type="AlphaFoldDB" id="A0A8H7UG55"/>
<sequence>MAARASLSSIETLVSELSLSRPDSSSSSNDAMDTSPPPTPSSRRRTESNPPMLPLMPSAATTTRRLISNASLDAPLERTIKITDTASSSTTPDSSANTPATGSSVTGYDWHQQSLNLCMHIFSRGFIDGVGSDVIVSVPAWKKQYKLHRLILDQNPYFSTLLNGNFREASSGIVTLHFDESNAYITADSFEFVLARLYGKMNDPDINHSNVRQILATCSYLQLEQLCDHCYHFITSDLQENNVVDYLIFADQYALHGSSRILEAVLTFLCREAWNMDRLYIAQMPVDWLQKLIESDAFWVPSEFDRYRFAIQVISEQRRLYSQQQQEKTRLWAPSRENLEISISSMSYSRSRRQSGLSDQSASEMHSKGMSPTAIDYLNEDHEAVYEDIFSNSIFYTHMNFDQLEKIRKDRDEITGQRYVPDHVLKDALWQQIELRSRIESANERDTDLGVTSSSHHETMDDHTKVRYAIPSDDTTNSTGESALSQAIGQKSMSSSLKPMPNPSTFSIATNPTETFAKSYSKYPPFRFSVEFNDVAQLKPNVKVYSKNVFYAGSNWNMYIQKHKSQRKGPLLGIYLHRQSIPLTTGFGGHTGTAVGEQGGTTNAEHTRVRSDSSSVNSAGYSDRRKCVRTWFKIFCPARGPKQALTLFQSCPDEFKVSQSWVSEPFCF</sequence>
<name>A0A8H7UG55_9FUNG</name>
<dbReference type="PANTHER" id="PTHR47369:SF1">
    <property type="entry name" value="BTB_POZ DOMAIN-CONTAINING PROTEIN"/>
    <property type="match status" value="1"/>
</dbReference>
<dbReference type="EMBL" id="JAEPRA010000011">
    <property type="protein sequence ID" value="KAG2178673.1"/>
    <property type="molecule type" value="Genomic_DNA"/>
</dbReference>
<dbReference type="Proteomes" id="UP000612746">
    <property type="component" value="Unassembled WGS sequence"/>
</dbReference>
<dbReference type="SMART" id="SM00225">
    <property type="entry name" value="BTB"/>
    <property type="match status" value="1"/>
</dbReference>
<feature type="compositionally biased region" description="Polar residues" evidence="1">
    <location>
        <begin position="1"/>
        <end position="12"/>
    </location>
</feature>
<feature type="region of interest" description="Disordered" evidence="1">
    <location>
        <begin position="83"/>
        <end position="104"/>
    </location>
</feature>
<dbReference type="SUPFAM" id="SSF54695">
    <property type="entry name" value="POZ domain"/>
    <property type="match status" value="1"/>
</dbReference>
<evidence type="ECO:0000313" key="4">
    <source>
        <dbReference type="Proteomes" id="UP000612746"/>
    </source>
</evidence>
<accession>A0A8H7UG55</accession>
<feature type="compositionally biased region" description="Low complexity" evidence="1">
    <location>
        <begin position="15"/>
        <end position="34"/>
    </location>
</feature>
<dbReference type="OrthoDB" id="6359943at2759"/>
<evidence type="ECO:0000256" key="1">
    <source>
        <dbReference type="SAM" id="MobiDB-lite"/>
    </source>
</evidence>
<gene>
    <name evidence="3" type="ORF">INT44_001826</name>
</gene>
<feature type="region of interest" description="Disordered" evidence="1">
    <location>
        <begin position="1"/>
        <end position="57"/>
    </location>
</feature>
<comment type="caution">
    <text evidence="3">The sequence shown here is derived from an EMBL/GenBank/DDBJ whole genome shotgun (WGS) entry which is preliminary data.</text>
</comment>
<reference evidence="3" key="1">
    <citation type="submission" date="2020-12" db="EMBL/GenBank/DDBJ databases">
        <title>Metabolic potential, ecology and presence of endohyphal bacteria is reflected in genomic diversity of Mucoromycotina.</title>
        <authorList>
            <person name="Muszewska A."/>
            <person name="Okrasinska A."/>
            <person name="Steczkiewicz K."/>
            <person name="Drgas O."/>
            <person name="Orlowska M."/>
            <person name="Perlinska-Lenart U."/>
            <person name="Aleksandrzak-Piekarczyk T."/>
            <person name="Szatraj K."/>
            <person name="Zielenkiewicz U."/>
            <person name="Pilsyk S."/>
            <person name="Malc E."/>
            <person name="Mieczkowski P."/>
            <person name="Kruszewska J.S."/>
            <person name="Biernat P."/>
            <person name="Pawlowska J."/>
        </authorList>
    </citation>
    <scope>NUCLEOTIDE SEQUENCE</scope>
    <source>
        <strain evidence="3">WA0000051536</strain>
    </source>
</reference>
<feature type="compositionally biased region" description="Low complexity" evidence="1">
    <location>
        <begin position="83"/>
        <end position="101"/>
    </location>
</feature>
<feature type="domain" description="BTB" evidence="2">
    <location>
        <begin position="132"/>
        <end position="198"/>
    </location>
</feature>
<feature type="region of interest" description="Disordered" evidence="1">
    <location>
        <begin position="594"/>
        <end position="620"/>
    </location>
</feature>
<dbReference type="PANTHER" id="PTHR47369">
    <property type="entry name" value="BTB/POZ DOMAIN-CONTAINING PROTEIN"/>
    <property type="match status" value="1"/>
</dbReference>
<feature type="region of interest" description="Disordered" evidence="1">
    <location>
        <begin position="346"/>
        <end position="368"/>
    </location>
</feature>
<organism evidence="3 4">
    <name type="scientific">Umbelopsis vinacea</name>
    <dbReference type="NCBI Taxonomy" id="44442"/>
    <lineage>
        <taxon>Eukaryota</taxon>
        <taxon>Fungi</taxon>
        <taxon>Fungi incertae sedis</taxon>
        <taxon>Mucoromycota</taxon>
        <taxon>Mucoromycotina</taxon>
        <taxon>Umbelopsidomycetes</taxon>
        <taxon>Umbelopsidales</taxon>
        <taxon>Umbelopsidaceae</taxon>
        <taxon>Umbelopsis</taxon>
    </lineage>
</organism>
<feature type="region of interest" description="Disordered" evidence="1">
    <location>
        <begin position="471"/>
        <end position="501"/>
    </location>
</feature>
<dbReference type="InterPro" id="IPR000210">
    <property type="entry name" value="BTB/POZ_dom"/>
</dbReference>
<keyword evidence="4" id="KW-1185">Reference proteome</keyword>
<protein>
    <recommendedName>
        <fullName evidence="2">BTB domain-containing protein</fullName>
    </recommendedName>
</protein>
<dbReference type="Pfam" id="PF00651">
    <property type="entry name" value="BTB"/>
    <property type="match status" value="1"/>
</dbReference>
<dbReference type="PROSITE" id="PS50097">
    <property type="entry name" value="BTB"/>
    <property type="match status" value="1"/>
</dbReference>
<dbReference type="Gene3D" id="3.30.710.10">
    <property type="entry name" value="Potassium Channel Kv1.1, Chain A"/>
    <property type="match status" value="1"/>
</dbReference>
<proteinExistence type="predicted"/>
<dbReference type="InterPro" id="IPR011333">
    <property type="entry name" value="SKP1/BTB/POZ_sf"/>
</dbReference>
<feature type="compositionally biased region" description="Polar residues" evidence="1">
    <location>
        <begin position="473"/>
        <end position="501"/>
    </location>
</feature>
<evidence type="ECO:0000313" key="3">
    <source>
        <dbReference type="EMBL" id="KAG2178673.1"/>
    </source>
</evidence>
<evidence type="ECO:0000259" key="2">
    <source>
        <dbReference type="PROSITE" id="PS50097"/>
    </source>
</evidence>